<dbReference type="Proteomes" id="UP000663851">
    <property type="component" value="Unassembled WGS sequence"/>
</dbReference>
<proteinExistence type="predicted"/>
<evidence type="ECO:0000313" key="4">
    <source>
        <dbReference type="EMBL" id="CAF3485290.1"/>
    </source>
</evidence>
<accession>A0A818X447</accession>
<protein>
    <submittedName>
        <fullName evidence="5">Uncharacterized protein</fullName>
    </submittedName>
</protein>
<dbReference type="Proteomes" id="UP000663825">
    <property type="component" value="Unassembled WGS sequence"/>
</dbReference>
<gene>
    <name evidence="5" type="ORF">FME351_LOCUS29841</name>
    <name evidence="2" type="ORF">GRG538_LOCUS9045</name>
    <name evidence="6" type="ORF">HFQ381_LOCUS20042</name>
    <name evidence="4" type="ORF">KIK155_LOCUS14778</name>
    <name evidence="3" type="ORF">LUA448_LOCUS20787</name>
    <name evidence="9" type="ORF">QYT958_LOCUS18077</name>
    <name evidence="1" type="ORF">TIS948_LOCUS18487</name>
    <name evidence="8" type="ORF">TOA249_LOCUS15338</name>
    <name evidence="7" type="ORF">TSG867_LOCUS17045</name>
</gene>
<evidence type="ECO:0000313" key="6">
    <source>
        <dbReference type="EMBL" id="CAF4400317.1"/>
    </source>
</evidence>
<evidence type="ECO:0000313" key="2">
    <source>
        <dbReference type="EMBL" id="CAF3390194.1"/>
    </source>
</evidence>
<dbReference type="EMBL" id="CAJNYU010004210">
    <property type="protein sequence ID" value="CAF3733653.1"/>
    <property type="molecule type" value="Genomic_DNA"/>
</dbReference>
<evidence type="ECO:0000313" key="1">
    <source>
        <dbReference type="EMBL" id="CAF3302601.1"/>
    </source>
</evidence>
<dbReference type="AlphaFoldDB" id="A0A818X447"/>
<reference evidence="5" key="1">
    <citation type="submission" date="2021-02" db="EMBL/GenBank/DDBJ databases">
        <authorList>
            <person name="Nowell W R."/>
        </authorList>
    </citation>
    <scope>NUCLEOTIDE SEQUENCE</scope>
</reference>
<dbReference type="OrthoDB" id="10559221at2759"/>
<evidence type="ECO:0000313" key="5">
    <source>
        <dbReference type="EMBL" id="CAF3733653.1"/>
    </source>
</evidence>
<dbReference type="EMBL" id="CAJOBS010000994">
    <property type="protein sequence ID" value="CAF4672245.1"/>
    <property type="molecule type" value="Genomic_DNA"/>
</dbReference>
<dbReference type="EMBL" id="CAJNXB010003239">
    <property type="protein sequence ID" value="CAF3302601.1"/>
    <property type="molecule type" value="Genomic_DNA"/>
</dbReference>
<dbReference type="Proteomes" id="UP000663848">
    <property type="component" value="Unassembled WGS sequence"/>
</dbReference>
<dbReference type="Proteomes" id="UP000663833">
    <property type="component" value="Unassembled WGS sequence"/>
</dbReference>
<name>A0A818X447_9BILA</name>
<organism evidence="5 10">
    <name type="scientific">Rotaria socialis</name>
    <dbReference type="NCBI Taxonomy" id="392032"/>
    <lineage>
        <taxon>Eukaryota</taxon>
        <taxon>Metazoa</taxon>
        <taxon>Spiralia</taxon>
        <taxon>Gnathifera</taxon>
        <taxon>Rotifera</taxon>
        <taxon>Eurotatoria</taxon>
        <taxon>Bdelloidea</taxon>
        <taxon>Philodinida</taxon>
        <taxon>Philodinidae</taxon>
        <taxon>Rotaria</taxon>
    </lineage>
</organism>
<dbReference type="Proteomes" id="UP000663865">
    <property type="component" value="Unassembled WGS sequence"/>
</dbReference>
<sequence>MGNSSSNHMPPIEFIGDWSNGRDTVMIIRQNGRISYVKSGMNGGSTAISSSASYDENGFWMKGFLSPKLEGYYYHHHGRPPVFVINGDVLKKLKNGSLGTLNSYFTNTSAAMVMPSAGAISAPMVM</sequence>
<dbReference type="EMBL" id="CAJOBQ010001069">
    <property type="protein sequence ID" value="CAF4451699.1"/>
    <property type="molecule type" value="Genomic_DNA"/>
</dbReference>
<evidence type="ECO:0000313" key="7">
    <source>
        <dbReference type="EMBL" id="CAF4451699.1"/>
    </source>
</evidence>
<evidence type="ECO:0000313" key="8">
    <source>
        <dbReference type="EMBL" id="CAF4672245.1"/>
    </source>
</evidence>
<dbReference type="EMBL" id="CAJNYD010002640">
    <property type="protein sequence ID" value="CAF3436331.1"/>
    <property type="molecule type" value="Genomic_DNA"/>
</dbReference>
<dbReference type="EMBL" id="CAJNYT010001006">
    <property type="protein sequence ID" value="CAF3390194.1"/>
    <property type="molecule type" value="Genomic_DNA"/>
</dbReference>
<evidence type="ECO:0000313" key="10">
    <source>
        <dbReference type="Proteomes" id="UP000663869"/>
    </source>
</evidence>
<dbReference type="EMBL" id="CAJOBO010001676">
    <property type="protein sequence ID" value="CAF4400317.1"/>
    <property type="molecule type" value="Genomic_DNA"/>
</dbReference>
<dbReference type="Proteomes" id="UP000663872">
    <property type="component" value="Unassembled WGS sequence"/>
</dbReference>
<dbReference type="Proteomes" id="UP000663869">
    <property type="component" value="Unassembled WGS sequence"/>
</dbReference>
<dbReference type="Proteomes" id="UP000663862">
    <property type="component" value="Unassembled WGS sequence"/>
</dbReference>
<dbReference type="EMBL" id="CAJNYV010002515">
    <property type="protein sequence ID" value="CAF3485290.1"/>
    <property type="molecule type" value="Genomic_DNA"/>
</dbReference>
<dbReference type="Proteomes" id="UP000663838">
    <property type="component" value="Unassembled WGS sequence"/>
</dbReference>
<evidence type="ECO:0000313" key="3">
    <source>
        <dbReference type="EMBL" id="CAF3436331.1"/>
    </source>
</evidence>
<evidence type="ECO:0000313" key="9">
    <source>
        <dbReference type="EMBL" id="CAF4706152.1"/>
    </source>
</evidence>
<comment type="caution">
    <text evidence="5">The sequence shown here is derived from an EMBL/GenBank/DDBJ whole genome shotgun (WGS) entry which is preliminary data.</text>
</comment>
<dbReference type="EMBL" id="CAJOBR010002817">
    <property type="protein sequence ID" value="CAF4706152.1"/>
    <property type="molecule type" value="Genomic_DNA"/>
</dbReference>